<dbReference type="PANTHER" id="PTHR38013">
    <property type="entry name" value="GLYCOPROTEIN/POLYSACCHARIDE METABOLISM"/>
    <property type="match status" value="1"/>
</dbReference>
<dbReference type="Pfam" id="PF09619">
    <property type="entry name" value="YscW"/>
    <property type="match status" value="1"/>
</dbReference>
<proteinExistence type="predicted"/>
<dbReference type="RefSeq" id="WP_019281548.1">
    <property type="nucleotide sequence ID" value="NZ_CP023054.1"/>
</dbReference>
<dbReference type="PROSITE" id="PS51257">
    <property type="entry name" value="PROKAR_LIPOPROTEIN"/>
    <property type="match status" value="1"/>
</dbReference>
<evidence type="ECO:0000313" key="1">
    <source>
        <dbReference type="EMBL" id="AZS24008.1"/>
    </source>
</evidence>
<protein>
    <submittedName>
        <fullName evidence="1">Lipo-like protein</fullName>
    </submittedName>
</protein>
<organism evidence="1 2">
    <name type="scientific">Vibrio anguillarum</name>
    <name type="common">Listonella anguillarum</name>
    <dbReference type="NCBI Taxonomy" id="55601"/>
    <lineage>
        <taxon>Bacteria</taxon>
        <taxon>Pseudomonadati</taxon>
        <taxon>Pseudomonadota</taxon>
        <taxon>Gammaproteobacteria</taxon>
        <taxon>Vibrionales</taxon>
        <taxon>Vibrionaceae</taxon>
        <taxon>Vibrio</taxon>
    </lineage>
</organism>
<dbReference type="EMBL" id="CP034672">
    <property type="protein sequence ID" value="AZS24008.1"/>
    <property type="molecule type" value="Genomic_DNA"/>
</dbReference>
<sequence>MKKALLLIMSSVLGLMLVGCQSAQKPTSSESNIQSIMGTVSYRERIALPDKALVTITLQDVSLADAPAKVIAKHRFETNGMQVPLEFDLAFDNRKIDAHHRYSVSARIEVDGKLRFITDTHYAVITDENNTKRVDLRLVGVKQ</sequence>
<dbReference type="InterPro" id="IPR039366">
    <property type="entry name" value="Pilotin"/>
</dbReference>
<accession>A0A289GDD3</accession>
<reference evidence="1 2" key="1">
    <citation type="submission" date="2018-12" db="EMBL/GenBank/DDBJ databases">
        <title>Characterization and Draft Genome of Vibrio anguillarum J360 Marine Pathogen Isolated from an Outbreak in Lumpfish (Cyclopterus lumpus).</title>
        <authorList>
            <person name="Vasquez J.I."/>
            <person name="Cao T."/>
            <person name="Chakraborty S."/>
            <person name="Gnanagobal H."/>
            <person name="Wescot J."/>
            <person name="Boyce D."/>
            <person name="Santander J."/>
        </authorList>
    </citation>
    <scope>NUCLEOTIDE SEQUENCE [LARGE SCALE GENOMIC DNA]</scope>
    <source>
        <strain evidence="1 2">J360</strain>
    </source>
</reference>
<dbReference type="InterPro" id="IPR053196">
    <property type="entry name" value="Lipoprotein_YbaY-like"/>
</dbReference>
<gene>
    <name evidence="1" type="ORF">DYL72_02320</name>
</gene>
<dbReference type="Proteomes" id="UP000256923">
    <property type="component" value="Chromosome 1"/>
</dbReference>
<name>A0A289GDD3_VIBAN</name>
<dbReference type="PANTHER" id="PTHR38013:SF1">
    <property type="entry name" value="GLYCOPROTEIN_POLYSACCHARIDE METABOLISM"/>
    <property type="match status" value="1"/>
</dbReference>
<evidence type="ECO:0000313" key="2">
    <source>
        <dbReference type="Proteomes" id="UP000256923"/>
    </source>
</evidence>
<dbReference type="AlphaFoldDB" id="A0A289GDD3"/>